<dbReference type="GO" id="GO:0031419">
    <property type="term" value="F:cobalamin binding"/>
    <property type="evidence" value="ECO:0007669"/>
    <property type="project" value="InterPro"/>
</dbReference>
<evidence type="ECO:0000313" key="10">
    <source>
        <dbReference type="EMBL" id="QNO55481.1"/>
    </source>
</evidence>
<dbReference type="AlphaFoldDB" id="A0A7G9Z5E7"/>
<dbReference type="GO" id="GO:0003824">
    <property type="term" value="F:catalytic activity"/>
    <property type="evidence" value="ECO:0007669"/>
    <property type="project" value="InterPro"/>
</dbReference>
<keyword evidence="7" id="KW-0411">Iron-sulfur</keyword>
<dbReference type="SMART" id="SM00729">
    <property type="entry name" value="Elp3"/>
    <property type="match status" value="1"/>
</dbReference>
<name>A0A7G9Z5E7_9EURY</name>
<gene>
    <name evidence="10" type="ORF">DEIOECNE_00031</name>
</gene>
<keyword evidence="3" id="KW-0808">Transferase</keyword>
<evidence type="ECO:0000256" key="7">
    <source>
        <dbReference type="ARBA" id="ARBA00023014"/>
    </source>
</evidence>
<dbReference type="EMBL" id="MT631615">
    <property type="protein sequence ID" value="QNO55481.1"/>
    <property type="molecule type" value="Genomic_DNA"/>
</dbReference>
<dbReference type="InterPro" id="IPR023404">
    <property type="entry name" value="rSAM_horseshoe"/>
</dbReference>
<dbReference type="InterPro" id="IPR006638">
    <property type="entry name" value="Elp3/MiaA/NifB-like_rSAM"/>
</dbReference>
<evidence type="ECO:0000259" key="8">
    <source>
        <dbReference type="PROSITE" id="PS51332"/>
    </source>
</evidence>
<feature type="domain" description="B12-binding" evidence="8">
    <location>
        <begin position="18"/>
        <end position="153"/>
    </location>
</feature>
<reference evidence="10" key="1">
    <citation type="submission" date="2020-06" db="EMBL/GenBank/DDBJ databases">
        <title>Unique genomic features of the anaerobic methanotrophic archaea.</title>
        <authorList>
            <person name="Chadwick G.L."/>
            <person name="Skennerton C.T."/>
            <person name="Laso-Perez R."/>
            <person name="Leu A.O."/>
            <person name="Speth D.R."/>
            <person name="Yu H."/>
            <person name="Morgan-Lang C."/>
            <person name="Hatzenpichler R."/>
            <person name="Goudeau D."/>
            <person name="Malmstrom R."/>
            <person name="Brazelton W.J."/>
            <person name="Woyke T."/>
            <person name="Hallam S.J."/>
            <person name="Tyson G.W."/>
            <person name="Wegener G."/>
            <person name="Boetius A."/>
            <person name="Orphan V."/>
        </authorList>
    </citation>
    <scope>NUCLEOTIDE SEQUENCE</scope>
</reference>
<sequence>MVLVKCPNGKEKFDVLKFLRVLLVKPKGRKGLGFAADVIPIGLEYIAASIEKEVDYVHIIDMEFEKHSFQHFLDFFHPDLVAITMSATDHNEGLRLAKIAKDRGITTVLGGYHPTAIPDELLSHPQVDIIVRGEGELTMKELLQKGSPNGILGISFKKDGKIIHNPDRPLIENLDSLPFPARHLRRYKYRDYMNNNGKEVDGITMSRGCWGRCSFCCEPYMSKSRMRFRSPENIMNELFESVSFHKGKPLQIFATDPHFMGDPKRIDDLCDLLQQHKLDITFSVMTRVDSIVGHPELVKRMCDSGILSYELGFESPNQEDLNNVKKGTTVEMQEKAVKILRNNSANVSGTFVIGLPGHDEEEIKQFPIYAKKIGLMNCAFGIVTPFIGTEFYEKLEKDNLIFERDWTKYDEMHSVFKLNPLTPERLEELETYCMARFWTINTLLDRAEVLQKRTGKKTSLKDFICDIIAKAKFARNAGYDLRNGKLEDYAKVVLDAITDAEMEENGRKISMHDVIEMSRFLKILGPQVIQIALKYDNQIVSYVIKTTSEKVEFIKTIFGKQNNATMDININLDEVINSFNSYSPLNRLNYISLLKQARNGEGILNVLRLCSALTMDLSCSFLKDKFIVIKNGLYQ</sequence>
<dbReference type="PROSITE" id="PS51918">
    <property type="entry name" value="RADICAL_SAM"/>
    <property type="match status" value="1"/>
</dbReference>
<dbReference type="PROSITE" id="PS51332">
    <property type="entry name" value="B12_BINDING"/>
    <property type="match status" value="1"/>
</dbReference>
<keyword evidence="5" id="KW-0479">Metal-binding</keyword>
<dbReference type="Pfam" id="PF04055">
    <property type="entry name" value="Radical_SAM"/>
    <property type="match status" value="1"/>
</dbReference>
<dbReference type="SFLD" id="SFLDG01082">
    <property type="entry name" value="B12-binding_domain_containing"/>
    <property type="match status" value="1"/>
</dbReference>
<protein>
    <submittedName>
        <fullName evidence="10">Uncharacterized protein</fullName>
    </submittedName>
</protein>
<accession>A0A7G9Z5E7</accession>
<proteinExistence type="predicted"/>
<dbReference type="GO" id="GO:0051539">
    <property type="term" value="F:4 iron, 4 sulfur cluster binding"/>
    <property type="evidence" value="ECO:0007669"/>
    <property type="project" value="UniProtKB-KW"/>
</dbReference>
<evidence type="ECO:0000256" key="6">
    <source>
        <dbReference type="ARBA" id="ARBA00023004"/>
    </source>
</evidence>
<dbReference type="CDD" id="cd01335">
    <property type="entry name" value="Radical_SAM"/>
    <property type="match status" value="1"/>
</dbReference>
<dbReference type="InterPro" id="IPR058240">
    <property type="entry name" value="rSAM_sf"/>
</dbReference>
<dbReference type="InterPro" id="IPR006158">
    <property type="entry name" value="Cobalamin-bd"/>
</dbReference>
<organism evidence="10">
    <name type="scientific">Candidatus Methanophaga sp. ANME-1 ERB7</name>
    <dbReference type="NCBI Taxonomy" id="2759913"/>
    <lineage>
        <taxon>Archaea</taxon>
        <taxon>Methanobacteriati</taxon>
        <taxon>Methanobacteriota</taxon>
        <taxon>Stenosarchaea group</taxon>
        <taxon>Methanomicrobia</taxon>
        <taxon>Candidatus Methanophagales</taxon>
        <taxon>Candidatus Methanophagaceae</taxon>
        <taxon>Candidatus Methanophaga</taxon>
    </lineage>
</organism>
<dbReference type="InterPro" id="IPR051198">
    <property type="entry name" value="BchE-like"/>
</dbReference>
<dbReference type="Pfam" id="PF02310">
    <property type="entry name" value="B12-binding"/>
    <property type="match status" value="1"/>
</dbReference>
<evidence type="ECO:0000256" key="5">
    <source>
        <dbReference type="ARBA" id="ARBA00022723"/>
    </source>
</evidence>
<dbReference type="CDD" id="cd02068">
    <property type="entry name" value="radical_SAM_B12_BD"/>
    <property type="match status" value="1"/>
</dbReference>
<dbReference type="SUPFAM" id="SSF102114">
    <property type="entry name" value="Radical SAM enzymes"/>
    <property type="match status" value="1"/>
</dbReference>
<keyword evidence="4" id="KW-0949">S-adenosyl-L-methionine</keyword>
<keyword evidence="2" id="KW-0489">Methyltransferase</keyword>
<dbReference type="SFLD" id="SFLDG01123">
    <property type="entry name" value="methyltransferase_(Class_B)"/>
    <property type="match status" value="1"/>
</dbReference>
<evidence type="ECO:0000256" key="3">
    <source>
        <dbReference type="ARBA" id="ARBA00022679"/>
    </source>
</evidence>
<feature type="domain" description="Radical SAM core" evidence="9">
    <location>
        <begin position="195"/>
        <end position="424"/>
    </location>
</feature>
<dbReference type="Gene3D" id="3.80.30.20">
    <property type="entry name" value="tm_1862 like domain"/>
    <property type="match status" value="1"/>
</dbReference>
<evidence type="ECO:0000259" key="9">
    <source>
        <dbReference type="PROSITE" id="PS51918"/>
    </source>
</evidence>
<dbReference type="PANTHER" id="PTHR43409">
    <property type="entry name" value="ANAEROBIC MAGNESIUM-PROTOPORPHYRIN IX MONOMETHYL ESTER CYCLASE-RELATED"/>
    <property type="match status" value="1"/>
</dbReference>
<keyword evidence="6" id="KW-0408">Iron</keyword>
<dbReference type="GO" id="GO:0046872">
    <property type="term" value="F:metal ion binding"/>
    <property type="evidence" value="ECO:0007669"/>
    <property type="project" value="UniProtKB-KW"/>
</dbReference>
<comment type="cofactor">
    <cofactor evidence="1">
        <name>[4Fe-4S] cluster</name>
        <dbReference type="ChEBI" id="CHEBI:49883"/>
    </cofactor>
</comment>
<dbReference type="InterPro" id="IPR007197">
    <property type="entry name" value="rSAM"/>
</dbReference>
<evidence type="ECO:0000256" key="4">
    <source>
        <dbReference type="ARBA" id="ARBA00022691"/>
    </source>
</evidence>
<dbReference type="Gene3D" id="3.40.50.280">
    <property type="entry name" value="Cobalamin-binding domain"/>
    <property type="match status" value="1"/>
</dbReference>
<evidence type="ECO:0000256" key="1">
    <source>
        <dbReference type="ARBA" id="ARBA00001966"/>
    </source>
</evidence>
<evidence type="ECO:0000256" key="2">
    <source>
        <dbReference type="ARBA" id="ARBA00022603"/>
    </source>
</evidence>
<dbReference type="SFLD" id="SFLDS00029">
    <property type="entry name" value="Radical_SAM"/>
    <property type="match status" value="1"/>
</dbReference>
<dbReference type="InterPro" id="IPR034466">
    <property type="entry name" value="Methyltransferase_Class_B"/>
</dbReference>
<dbReference type="PANTHER" id="PTHR43409:SF7">
    <property type="entry name" value="BLL1977 PROTEIN"/>
    <property type="match status" value="1"/>
</dbReference>